<gene>
    <name evidence="4" type="ORF">ACFOY1_14125</name>
</gene>
<dbReference type="PANTHER" id="PTHR43639">
    <property type="entry name" value="OXIDOREDUCTASE, SHORT-CHAIN DEHYDROGENASE/REDUCTASE FAMILY (AFU_ORTHOLOGUE AFUA_5G02870)"/>
    <property type="match status" value="1"/>
</dbReference>
<dbReference type="Proteomes" id="UP001595848">
    <property type="component" value="Unassembled WGS sequence"/>
</dbReference>
<evidence type="ECO:0000256" key="2">
    <source>
        <dbReference type="ARBA" id="ARBA00023002"/>
    </source>
</evidence>
<evidence type="ECO:0000313" key="5">
    <source>
        <dbReference type="Proteomes" id="UP001595848"/>
    </source>
</evidence>
<evidence type="ECO:0000313" key="4">
    <source>
        <dbReference type="EMBL" id="MFC4202092.1"/>
    </source>
</evidence>
<dbReference type="EC" id="1.1.1.-" evidence="4"/>
<evidence type="ECO:0000256" key="1">
    <source>
        <dbReference type="ARBA" id="ARBA00006484"/>
    </source>
</evidence>
<keyword evidence="5" id="KW-1185">Reference proteome</keyword>
<dbReference type="SMART" id="SM00822">
    <property type="entry name" value="PKS_KR"/>
    <property type="match status" value="1"/>
</dbReference>
<dbReference type="GO" id="GO:0016491">
    <property type="term" value="F:oxidoreductase activity"/>
    <property type="evidence" value="ECO:0007669"/>
    <property type="project" value="UniProtKB-KW"/>
</dbReference>
<dbReference type="Pfam" id="PF00106">
    <property type="entry name" value="adh_short"/>
    <property type="match status" value="1"/>
</dbReference>
<dbReference type="InterPro" id="IPR057326">
    <property type="entry name" value="KR_dom"/>
</dbReference>
<dbReference type="RefSeq" id="WP_217966293.1">
    <property type="nucleotide sequence ID" value="NZ_JAHTBN010000012.1"/>
</dbReference>
<dbReference type="CDD" id="cd05233">
    <property type="entry name" value="SDR_c"/>
    <property type="match status" value="1"/>
</dbReference>
<organism evidence="4 5">
    <name type="scientific">Candidimonas humi</name>
    <dbReference type="NCBI Taxonomy" id="683355"/>
    <lineage>
        <taxon>Bacteria</taxon>
        <taxon>Pseudomonadati</taxon>
        <taxon>Pseudomonadota</taxon>
        <taxon>Betaproteobacteria</taxon>
        <taxon>Burkholderiales</taxon>
        <taxon>Alcaligenaceae</taxon>
        <taxon>Candidimonas</taxon>
    </lineage>
</organism>
<evidence type="ECO:0000259" key="3">
    <source>
        <dbReference type="SMART" id="SM00822"/>
    </source>
</evidence>
<comment type="caution">
    <text evidence="4">The sequence shown here is derived from an EMBL/GenBank/DDBJ whole genome shotgun (WGS) entry which is preliminary data.</text>
</comment>
<dbReference type="InterPro" id="IPR002347">
    <property type="entry name" value="SDR_fam"/>
</dbReference>
<proteinExistence type="inferred from homology"/>
<reference evidence="5" key="1">
    <citation type="journal article" date="2019" name="Int. J. Syst. Evol. Microbiol.">
        <title>The Global Catalogue of Microorganisms (GCM) 10K type strain sequencing project: providing services to taxonomists for standard genome sequencing and annotation.</title>
        <authorList>
            <consortium name="The Broad Institute Genomics Platform"/>
            <consortium name="The Broad Institute Genome Sequencing Center for Infectious Disease"/>
            <person name="Wu L."/>
            <person name="Ma J."/>
        </authorList>
    </citation>
    <scope>NUCLEOTIDE SEQUENCE [LARGE SCALE GENOMIC DNA]</scope>
    <source>
        <strain evidence="5">LMG 24813</strain>
    </source>
</reference>
<protein>
    <submittedName>
        <fullName evidence="4">SDR family NAD(P)-dependent oxidoreductase</fullName>
        <ecNumber evidence="4">1.1.1.-</ecNumber>
    </submittedName>
</protein>
<name>A0ABV8P354_9BURK</name>
<keyword evidence="2 4" id="KW-0560">Oxidoreductase</keyword>
<feature type="domain" description="Ketoreductase" evidence="3">
    <location>
        <begin position="4"/>
        <end position="201"/>
    </location>
</feature>
<dbReference type="PANTHER" id="PTHR43639:SF1">
    <property type="entry name" value="SHORT-CHAIN DEHYDROGENASE_REDUCTASE FAMILY PROTEIN"/>
    <property type="match status" value="1"/>
</dbReference>
<sequence>MDNKTVAVTGAGRGIGSAVVLRLLQSGARVLALVQPDAPVTGLDGIQADHASRLDIIPADVTSTESIAAAVRRCRELGGAVDVLVNNAGIIQPIGKVADIDPGAWGRVLAVNATGAMRCTHAFLPLLIERRGTLINISSGAAYRPLEGWSAYCASKAALVMLARAVDLEYGDRGLKVFSLGVAPTDTAIQGDIRESGINELSRIPREKLSSPAQVAEVVAWLCGNDAAAITTLEIDMRDKIFEPLVRQWQ</sequence>
<accession>A0ABV8P354</accession>
<comment type="similarity">
    <text evidence="1">Belongs to the short-chain dehydrogenases/reductases (SDR) family.</text>
</comment>
<dbReference type="EMBL" id="JBHSBV010000005">
    <property type="protein sequence ID" value="MFC4202092.1"/>
    <property type="molecule type" value="Genomic_DNA"/>
</dbReference>